<evidence type="ECO:0000313" key="2">
    <source>
        <dbReference type="EMBL" id="KAK3772628.1"/>
    </source>
</evidence>
<proteinExistence type="predicted"/>
<accession>A0AAE0ZNB2</accession>
<comment type="caution">
    <text evidence="2">The sequence shown here is derived from an EMBL/GenBank/DDBJ whole genome shotgun (WGS) entry which is preliminary data.</text>
</comment>
<dbReference type="EMBL" id="JAWDGP010003610">
    <property type="protein sequence ID" value="KAK3772628.1"/>
    <property type="molecule type" value="Genomic_DNA"/>
</dbReference>
<dbReference type="AlphaFoldDB" id="A0AAE0ZNB2"/>
<keyword evidence="3" id="KW-1185">Reference proteome</keyword>
<organism evidence="2 3">
    <name type="scientific">Elysia crispata</name>
    <name type="common">lettuce slug</name>
    <dbReference type="NCBI Taxonomy" id="231223"/>
    <lineage>
        <taxon>Eukaryota</taxon>
        <taxon>Metazoa</taxon>
        <taxon>Spiralia</taxon>
        <taxon>Lophotrochozoa</taxon>
        <taxon>Mollusca</taxon>
        <taxon>Gastropoda</taxon>
        <taxon>Heterobranchia</taxon>
        <taxon>Euthyneura</taxon>
        <taxon>Panpulmonata</taxon>
        <taxon>Sacoglossa</taxon>
        <taxon>Placobranchoidea</taxon>
        <taxon>Plakobranchidae</taxon>
        <taxon>Elysia</taxon>
    </lineage>
</organism>
<evidence type="ECO:0000313" key="3">
    <source>
        <dbReference type="Proteomes" id="UP001283361"/>
    </source>
</evidence>
<reference evidence="2" key="1">
    <citation type="journal article" date="2023" name="G3 (Bethesda)">
        <title>A reference genome for the long-term kleptoplast-retaining sea slug Elysia crispata morphotype clarki.</title>
        <authorList>
            <person name="Eastman K.E."/>
            <person name="Pendleton A.L."/>
            <person name="Shaikh M.A."/>
            <person name="Suttiyut T."/>
            <person name="Ogas R."/>
            <person name="Tomko P."/>
            <person name="Gavelis G."/>
            <person name="Widhalm J.R."/>
            <person name="Wisecaver J.H."/>
        </authorList>
    </citation>
    <scope>NUCLEOTIDE SEQUENCE</scope>
    <source>
        <strain evidence="2">ECLA1</strain>
    </source>
</reference>
<evidence type="ECO:0000256" key="1">
    <source>
        <dbReference type="SAM" id="MobiDB-lite"/>
    </source>
</evidence>
<protein>
    <submittedName>
        <fullName evidence="2">Uncharacterized protein</fullName>
    </submittedName>
</protein>
<sequence>MNVPIPGKTRSAWLSPTTDRVSPTPVDSLLRNMLINIFYPCKDCSDTVHALNTLLKRLSANTVPAMGIESYSKGKRERLPSMPSTFQNHSSIEKRSAGYRSRCCYVDVFCYRGCLALTHHRERHRRNLSHLVSFQNNIK</sequence>
<feature type="region of interest" description="Disordered" evidence="1">
    <location>
        <begin position="1"/>
        <end position="20"/>
    </location>
</feature>
<dbReference type="Proteomes" id="UP001283361">
    <property type="component" value="Unassembled WGS sequence"/>
</dbReference>
<gene>
    <name evidence="2" type="ORF">RRG08_008465</name>
</gene>
<name>A0AAE0ZNB2_9GAST</name>